<accession>A0ABP8Z9B7</accession>
<proteinExistence type="predicted"/>
<dbReference type="Gene3D" id="2.30.110.10">
    <property type="entry name" value="Electron Transport, Fmn-binding Protein, Chain A"/>
    <property type="match status" value="1"/>
</dbReference>
<dbReference type="SUPFAM" id="SSF50475">
    <property type="entry name" value="FMN-binding split barrel"/>
    <property type="match status" value="1"/>
</dbReference>
<reference evidence="2" key="1">
    <citation type="journal article" date="2019" name="Int. J. Syst. Evol. Microbiol.">
        <title>The Global Catalogue of Microorganisms (GCM) 10K type strain sequencing project: providing services to taxonomists for standard genome sequencing and annotation.</title>
        <authorList>
            <consortium name="The Broad Institute Genomics Platform"/>
            <consortium name="The Broad Institute Genome Sequencing Center for Infectious Disease"/>
            <person name="Wu L."/>
            <person name="Ma J."/>
        </authorList>
    </citation>
    <scope>NUCLEOTIDE SEQUENCE [LARGE SCALE GENOMIC DNA]</scope>
    <source>
        <strain evidence="2">JCM 18532</strain>
    </source>
</reference>
<dbReference type="InterPro" id="IPR024747">
    <property type="entry name" value="Pyridox_Oxase-rel"/>
</dbReference>
<dbReference type="RefSeq" id="WP_345528618.1">
    <property type="nucleotide sequence ID" value="NZ_BAABKN010000023.1"/>
</dbReference>
<name>A0ABP8Z9B7_9ACTN</name>
<dbReference type="InterPro" id="IPR012349">
    <property type="entry name" value="Split_barrel_FMN-bd"/>
</dbReference>
<organism evidence="1 2">
    <name type="scientific">Nocardioides endophyticus</name>
    <dbReference type="NCBI Taxonomy" id="1353775"/>
    <lineage>
        <taxon>Bacteria</taxon>
        <taxon>Bacillati</taxon>
        <taxon>Actinomycetota</taxon>
        <taxon>Actinomycetes</taxon>
        <taxon>Propionibacteriales</taxon>
        <taxon>Nocardioidaceae</taxon>
        <taxon>Nocardioides</taxon>
    </lineage>
</organism>
<gene>
    <name evidence="1" type="ORF">GCM10023350_39080</name>
</gene>
<dbReference type="Proteomes" id="UP001499882">
    <property type="component" value="Unassembled WGS sequence"/>
</dbReference>
<dbReference type="Pfam" id="PF12900">
    <property type="entry name" value="Pyridox_ox_2"/>
    <property type="match status" value="1"/>
</dbReference>
<protein>
    <submittedName>
        <fullName evidence="1">Pyridoxamine 5'-phosphate oxidase family protein</fullName>
    </submittedName>
</protein>
<evidence type="ECO:0000313" key="1">
    <source>
        <dbReference type="EMBL" id="GAA4750097.1"/>
    </source>
</evidence>
<sequence>MQEAIDLTQDECRRLLDSGVGGRVALSSPNGPHIVPVNYSVVDDAIIFRTSPYSVLGTYGRDSMLAFEVDQFDHERQHGWSVVARGRGEVVVDVDQLAHIRSTWEPRPWAASGARGLHLRLRWTELTGRRIGVGWDLQASLAVRRTV</sequence>
<comment type="caution">
    <text evidence="1">The sequence shown here is derived from an EMBL/GenBank/DDBJ whole genome shotgun (WGS) entry which is preliminary data.</text>
</comment>
<keyword evidence="2" id="KW-1185">Reference proteome</keyword>
<dbReference type="EMBL" id="BAABKN010000023">
    <property type="protein sequence ID" value="GAA4750097.1"/>
    <property type="molecule type" value="Genomic_DNA"/>
</dbReference>
<evidence type="ECO:0000313" key="2">
    <source>
        <dbReference type="Proteomes" id="UP001499882"/>
    </source>
</evidence>